<dbReference type="Gene3D" id="3.20.20.100">
    <property type="entry name" value="NADP-dependent oxidoreductase domain"/>
    <property type="match status" value="1"/>
</dbReference>
<dbReference type="VEuPathDB" id="FungiDB:MPH_09735"/>
<dbReference type="GO" id="GO:0016491">
    <property type="term" value="F:oxidoreductase activity"/>
    <property type="evidence" value="ECO:0007669"/>
    <property type="project" value="UniProtKB-KW"/>
</dbReference>
<dbReference type="eggNOG" id="KOG1577">
    <property type="taxonomic scope" value="Eukaryota"/>
</dbReference>
<reference evidence="16 17" key="1">
    <citation type="journal article" date="2012" name="BMC Genomics">
        <title>Tools to kill: Genome of one of the most destructive plant pathogenic fungi Macrophomina phaseolina.</title>
        <authorList>
            <person name="Islam M.S."/>
            <person name="Haque M.S."/>
            <person name="Islam M.M."/>
            <person name="Emdad E.M."/>
            <person name="Halim A."/>
            <person name="Hossen Q.M.M."/>
            <person name="Hossain M.Z."/>
            <person name="Ahmed B."/>
            <person name="Rahim S."/>
            <person name="Rahman M.S."/>
            <person name="Alam M.M."/>
            <person name="Hou S."/>
            <person name="Wan X."/>
            <person name="Saito J.A."/>
            <person name="Alam M."/>
        </authorList>
    </citation>
    <scope>NUCLEOTIDE SEQUENCE [LARGE SCALE GENOMIC DNA]</scope>
    <source>
        <strain evidence="16 17">MS6</strain>
    </source>
</reference>
<dbReference type="PROSITE" id="PS00063">
    <property type="entry name" value="ALDOKETO_REDUCTASE_3"/>
    <property type="match status" value="1"/>
</dbReference>
<dbReference type="HOGENOM" id="CLU_403874_0_0_1"/>
<keyword evidence="7" id="KW-0931">ER-Golgi transport</keyword>
<comment type="subcellular location">
    <subcellularLocation>
        <location evidence="1">Endoplasmic reticulum membrane</location>
        <topology evidence="1">Multi-pass membrane protein</topology>
    </subcellularLocation>
</comment>
<dbReference type="GO" id="GO:0046923">
    <property type="term" value="F:ER retention sequence binding"/>
    <property type="evidence" value="ECO:0007669"/>
    <property type="project" value="InterPro"/>
</dbReference>
<dbReference type="GO" id="GO:0005789">
    <property type="term" value="C:endoplasmic reticulum membrane"/>
    <property type="evidence" value="ECO:0007669"/>
    <property type="project" value="UniProtKB-SubCell"/>
</dbReference>
<name>K2S8H3_MACPH</name>
<feature type="domain" description="NADP-dependent oxidoreductase" evidence="15">
    <location>
        <begin position="420"/>
        <end position="665"/>
    </location>
</feature>
<dbReference type="SUPFAM" id="SSF51430">
    <property type="entry name" value="NAD(P)-linked oxidoreductase"/>
    <property type="match status" value="1"/>
</dbReference>
<dbReference type="InterPro" id="IPR018170">
    <property type="entry name" value="Aldo/ket_reductase_CS"/>
</dbReference>
<dbReference type="Proteomes" id="UP000007129">
    <property type="component" value="Unassembled WGS sequence"/>
</dbReference>
<keyword evidence="8" id="KW-0653">Protein transport</keyword>
<sequence>MTFNFNIFRILGDLSHAISHMILIAVIHSNRSAEGVSLLTQVLYVVVFSTRYVDLFYTSPFGDWHRWWNFVLKIYFITTSAYIVFVMTRVFARTREREKAMKLGGYATLGSLLLTPVMTGIFHKWHPFTFGENLWTFSIILESVAVLPQLLLLRQTNVPTVIDSFYLVTLGSYRGFYILNWLVRGFGPEHNFDPIRTLFGIIQTGLYIDFAWVYWTRQRVKLRAGGVVDSDDLSRSWFVGRVLGRKSTDADRDDFDYDAEAGDVPSPQESRPRNNKWGARGISVSADEGVLDGENGQASQPLTAPDAFEDDSDDEGDLGGTAYSVGWLIGYKADNLNVKMARKHIIGAAFLNSFQGPSPFTGMNSPRRLLTLQRHLVVAPRRGFATSSAHMATEGKLDINTKYRLKSGYEIPVLGFGVYQTPAAEATDLVKRAISVGYQHVDSARAYRNEKASATGLLASGIPRSSLFFTSKVAPKALSYDSARADVDATLAETGLDYVDLYLIHAPYGGREARLGAWKALVEAVDAGKVRSIGVSNYGVHHLDELEAWIKEKEEKEGKGKGGVLSVNQVELHPWCAREDIVQWCRQRGVVLEAYSPLVRATKNTDPLLLPLAKKYGKTTAQILLRWSLQKGFVTLPKTVTMSRIEENAKIFDFELDAADMKTLETGVYEPCTWDPTVSRD</sequence>
<protein>
    <submittedName>
        <fullName evidence="16">ER lumen protein retaining receptor</fullName>
    </submittedName>
</protein>
<evidence type="ECO:0000256" key="1">
    <source>
        <dbReference type="ARBA" id="ARBA00004477"/>
    </source>
</evidence>
<evidence type="ECO:0000256" key="10">
    <source>
        <dbReference type="ARBA" id="ARBA00023002"/>
    </source>
</evidence>
<evidence type="ECO:0000256" key="14">
    <source>
        <dbReference type="SAM" id="Phobius"/>
    </source>
</evidence>
<feature type="region of interest" description="Disordered" evidence="13">
    <location>
        <begin position="254"/>
        <end position="315"/>
    </location>
</feature>
<feature type="transmembrane region" description="Helical" evidence="14">
    <location>
        <begin position="6"/>
        <end position="26"/>
    </location>
</feature>
<keyword evidence="9 14" id="KW-1133">Transmembrane helix</keyword>
<comment type="caution">
    <text evidence="16">The sequence shown here is derived from an EMBL/GenBank/DDBJ whole genome shotgun (WGS) entry which is preliminary data.</text>
</comment>
<dbReference type="PANTHER" id="PTHR43827">
    <property type="entry name" value="2,5-DIKETO-D-GLUCONIC ACID REDUCTASE"/>
    <property type="match status" value="1"/>
</dbReference>
<keyword evidence="6" id="KW-0256">Endoplasmic reticulum</keyword>
<keyword evidence="4" id="KW-0813">Transport</keyword>
<evidence type="ECO:0000313" key="16">
    <source>
        <dbReference type="EMBL" id="EKG13160.1"/>
    </source>
</evidence>
<evidence type="ECO:0000256" key="5">
    <source>
        <dbReference type="ARBA" id="ARBA00022692"/>
    </source>
</evidence>
<evidence type="ECO:0000256" key="7">
    <source>
        <dbReference type="ARBA" id="ARBA00022892"/>
    </source>
</evidence>
<dbReference type="InterPro" id="IPR000133">
    <property type="entry name" value="ER_ret_rcpt"/>
</dbReference>
<evidence type="ECO:0000256" key="6">
    <source>
        <dbReference type="ARBA" id="ARBA00022824"/>
    </source>
</evidence>
<dbReference type="OrthoDB" id="416253at2759"/>
<dbReference type="PANTHER" id="PTHR43827:SF13">
    <property type="entry name" value="ALDO_KETO REDUCTASE FAMILY PROTEIN"/>
    <property type="match status" value="1"/>
</dbReference>
<dbReference type="PROSITE" id="PS00062">
    <property type="entry name" value="ALDOKETO_REDUCTASE_2"/>
    <property type="match status" value="1"/>
</dbReference>
<dbReference type="GO" id="GO:0016192">
    <property type="term" value="P:vesicle-mediated transport"/>
    <property type="evidence" value="ECO:0007669"/>
    <property type="project" value="UniProtKB-KW"/>
</dbReference>
<evidence type="ECO:0000256" key="12">
    <source>
        <dbReference type="ARBA" id="ARBA00023170"/>
    </source>
</evidence>
<comment type="similarity">
    <text evidence="3">Belongs to the ERD2 family.</text>
</comment>
<dbReference type="STRING" id="1126212.K2S8H3"/>
<dbReference type="EMBL" id="AHHD01000416">
    <property type="protein sequence ID" value="EKG13160.1"/>
    <property type="molecule type" value="Genomic_DNA"/>
</dbReference>
<dbReference type="InterPro" id="IPR036812">
    <property type="entry name" value="NAD(P)_OxRdtase_dom_sf"/>
</dbReference>
<feature type="transmembrane region" description="Helical" evidence="14">
    <location>
        <begin position="103"/>
        <end position="122"/>
    </location>
</feature>
<comment type="similarity">
    <text evidence="2">Belongs to the aldo/keto reductase family.</text>
</comment>
<evidence type="ECO:0000256" key="8">
    <source>
        <dbReference type="ARBA" id="ARBA00022927"/>
    </source>
</evidence>
<proteinExistence type="inferred from homology"/>
<feature type="transmembrane region" description="Helical" evidence="14">
    <location>
        <begin position="70"/>
        <end position="91"/>
    </location>
</feature>
<evidence type="ECO:0000256" key="4">
    <source>
        <dbReference type="ARBA" id="ARBA00022448"/>
    </source>
</evidence>
<dbReference type="eggNOG" id="KOG3106">
    <property type="taxonomic scope" value="Eukaryota"/>
</dbReference>
<gene>
    <name evidence="16" type="ORF">MPH_09735</name>
</gene>
<evidence type="ECO:0000259" key="15">
    <source>
        <dbReference type="Pfam" id="PF00248"/>
    </source>
</evidence>
<accession>K2S8H3</accession>
<dbReference type="InterPro" id="IPR023210">
    <property type="entry name" value="NADP_OxRdtase_dom"/>
</dbReference>
<evidence type="ECO:0000256" key="3">
    <source>
        <dbReference type="ARBA" id="ARBA00010120"/>
    </source>
</evidence>
<dbReference type="InterPro" id="IPR020471">
    <property type="entry name" value="AKR"/>
</dbReference>
<dbReference type="AlphaFoldDB" id="K2S8H3"/>
<dbReference type="GO" id="GO:0015031">
    <property type="term" value="P:protein transport"/>
    <property type="evidence" value="ECO:0007669"/>
    <property type="project" value="UniProtKB-KW"/>
</dbReference>
<dbReference type="Pfam" id="PF00248">
    <property type="entry name" value="Aldo_ket_red"/>
    <property type="match status" value="1"/>
</dbReference>
<dbReference type="GO" id="GO:0006621">
    <property type="term" value="P:protein retention in ER lumen"/>
    <property type="evidence" value="ECO:0007669"/>
    <property type="project" value="InterPro"/>
</dbReference>
<dbReference type="FunFam" id="3.20.20.100:FF:000015">
    <property type="entry name" value="Oxidoreductase, aldo/keto reductase family"/>
    <property type="match status" value="1"/>
</dbReference>
<evidence type="ECO:0000256" key="11">
    <source>
        <dbReference type="ARBA" id="ARBA00023136"/>
    </source>
</evidence>
<keyword evidence="5 14" id="KW-0812">Transmembrane</keyword>
<keyword evidence="10" id="KW-0560">Oxidoreductase</keyword>
<evidence type="ECO:0000256" key="9">
    <source>
        <dbReference type="ARBA" id="ARBA00022989"/>
    </source>
</evidence>
<evidence type="ECO:0000313" key="17">
    <source>
        <dbReference type="Proteomes" id="UP000007129"/>
    </source>
</evidence>
<evidence type="ECO:0000256" key="2">
    <source>
        <dbReference type="ARBA" id="ARBA00007905"/>
    </source>
</evidence>
<dbReference type="PRINTS" id="PR00069">
    <property type="entry name" value="ALDKETRDTASE"/>
</dbReference>
<keyword evidence="12 16" id="KW-0675">Receptor</keyword>
<dbReference type="InParanoid" id="K2S8H3"/>
<dbReference type="Pfam" id="PF00810">
    <property type="entry name" value="ER_lumen_recept"/>
    <property type="match status" value="1"/>
</dbReference>
<dbReference type="CDD" id="cd19071">
    <property type="entry name" value="AKR_AKR1-5-like"/>
    <property type="match status" value="1"/>
</dbReference>
<keyword evidence="11 14" id="KW-0472">Membrane</keyword>
<evidence type="ECO:0000256" key="13">
    <source>
        <dbReference type="SAM" id="MobiDB-lite"/>
    </source>
</evidence>
<organism evidence="16 17">
    <name type="scientific">Macrophomina phaseolina (strain MS6)</name>
    <name type="common">Charcoal rot fungus</name>
    <dbReference type="NCBI Taxonomy" id="1126212"/>
    <lineage>
        <taxon>Eukaryota</taxon>
        <taxon>Fungi</taxon>
        <taxon>Dikarya</taxon>
        <taxon>Ascomycota</taxon>
        <taxon>Pezizomycotina</taxon>
        <taxon>Dothideomycetes</taxon>
        <taxon>Dothideomycetes incertae sedis</taxon>
        <taxon>Botryosphaeriales</taxon>
        <taxon>Botryosphaeriaceae</taxon>
        <taxon>Macrophomina</taxon>
    </lineage>
</organism>